<dbReference type="PANTHER" id="PTHR41521:SF4">
    <property type="entry name" value="BLR0684 PROTEIN"/>
    <property type="match status" value="1"/>
</dbReference>
<dbReference type="Pfam" id="PF07045">
    <property type="entry name" value="DUF1330"/>
    <property type="match status" value="1"/>
</dbReference>
<dbReference type="SUPFAM" id="SSF54909">
    <property type="entry name" value="Dimeric alpha+beta barrel"/>
    <property type="match status" value="1"/>
</dbReference>
<dbReference type="Proteomes" id="UP000190774">
    <property type="component" value="Unassembled WGS sequence"/>
</dbReference>
<proteinExistence type="predicted"/>
<dbReference type="Gene3D" id="3.30.70.100">
    <property type="match status" value="1"/>
</dbReference>
<keyword evidence="3" id="KW-1185">Reference proteome</keyword>
<gene>
    <name evidence="2" type="ORF">SAMN02745166_00007</name>
</gene>
<evidence type="ECO:0000313" key="3">
    <source>
        <dbReference type="Proteomes" id="UP000190774"/>
    </source>
</evidence>
<organism evidence="2 3">
    <name type="scientific">Prosthecobacter debontii</name>
    <dbReference type="NCBI Taxonomy" id="48467"/>
    <lineage>
        <taxon>Bacteria</taxon>
        <taxon>Pseudomonadati</taxon>
        <taxon>Verrucomicrobiota</taxon>
        <taxon>Verrucomicrobiia</taxon>
        <taxon>Verrucomicrobiales</taxon>
        <taxon>Verrucomicrobiaceae</taxon>
        <taxon>Prosthecobacter</taxon>
    </lineage>
</organism>
<feature type="domain" description="DUF1330" evidence="1">
    <location>
        <begin position="46"/>
        <end position="138"/>
    </location>
</feature>
<evidence type="ECO:0000259" key="1">
    <source>
        <dbReference type="Pfam" id="PF07045"/>
    </source>
</evidence>
<name>A0A1T4WDR6_9BACT</name>
<dbReference type="PROSITE" id="PS51257">
    <property type="entry name" value="PROKAR_LIPOPROTEIN"/>
    <property type="match status" value="1"/>
</dbReference>
<dbReference type="AlphaFoldDB" id="A0A1T4WDR6"/>
<dbReference type="EMBL" id="FUYE01000001">
    <property type="protein sequence ID" value="SKA75279.1"/>
    <property type="molecule type" value="Genomic_DNA"/>
</dbReference>
<dbReference type="InterPro" id="IPR011008">
    <property type="entry name" value="Dimeric_a/b-barrel"/>
</dbReference>
<reference evidence="3" key="1">
    <citation type="submission" date="2017-02" db="EMBL/GenBank/DDBJ databases">
        <authorList>
            <person name="Varghese N."/>
            <person name="Submissions S."/>
        </authorList>
    </citation>
    <scope>NUCLEOTIDE SEQUENCE [LARGE SCALE GENOMIC DNA]</scope>
    <source>
        <strain evidence="3">ATCC 700200</strain>
    </source>
</reference>
<dbReference type="STRING" id="48467.SAMN02745166_00007"/>
<protein>
    <submittedName>
        <fullName evidence="2">Uncharacterized conserved protein, DUF1330 family</fullName>
    </submittedName>
</protein>
<accession>A0A1T4WDR6</accession>
<dbReference type="InterPro" id="IPR010753">
    <property type="entry name" value="DUF1330"/>
</dbReference>
<evidence type="ECO:0000313" key="2">
    <source>
        <dbReference type="EMBL" id="SKA75279.1"/>
    </source>
</evidence>
<sequence>MKQPFLIAGTIFAAMTLVACDPSTKVSRAEASSAQPPGQKPPTTKPAYIVFTREKTLDRAELEAYWKEAPATLEGHPIKVLSGYGPHEVWEGESTEGVVIAEFPSMEAARAWYHSPAYQKAREHRVKGAVYRGILVEGTTPQD</sequence>
<dbReference type="PANTHER" id="PTHR41521">
    <property type="match status" value="1"/>
</dbReference>